<dbReference type="Pfam" id="PF11951">
    <property type="entry name" value="Fungal_trans_2"/>
    <property type="match status" value="1"/>
</dbReference>
<name>A0A6A5VC52_9PLEO</name>
<feature type="compositionally biased region" description="Low complexity" evidence="1">
    <location>
        <begin position="98"/>
        <end position="110"/>
    </location>
</feature>
<evidence type="ECO:0000256" key="1">
    <source>
        <dbReference type="SAM" id="MobiDB-lite"/>
    </source>
</evidence>
<accession>A0A6A5VC52</accession>
<dbReference type="AlphaFoldDB" id="A0A6A5VC52"/>
<dbReference type="InterPro" id="IPR021858">
    <property type="entry name" value="Fun_TF"/>
</dbReference>
<feature type="region of interest" description="Disordered" evidence="1">
    <location>
        <begin position="1"/>
        <end position="110"/>
    </location>
</feature>
<reference evidence="2" key="1">
    <citation type="journal article" date="2020" name="Stud. Mycol.">
        <title>101 Dothideomycetes genomes: a test case for predicting lifestyles and emergence of pathogens.</title>
        <authorList>
            <person name="Haridas S."/>
            <person name="Albert R."/>
            <person name="Binder M."/>
            <person name="Bloem J."/>
            <person name="Labutti K."/>
            <person name="Salamov A."/>
            <person name="Andreopoulos B."/>
            <person name="Baker S."/>
            <person name="Barry K."/>
            <person name="Bills G."/>
            <person name="Bluhm B."/>
            <person name="Cannon C."/>
            <person name="Castanera R."/>
            <person name="Culley D."/>
            <person name="Daum C."/>
            <person name="Ezra D."/>
            <person name="Gonzalez J."/>
            <person name="Henrissat B."/>
            <person name="Kuo A."/>
            <person name="Liang C."/>
            <person name="Lipzen A."/>
            <person name="Lutzoni F."/>
            <person name="Magnuson J."/>
            <person name="Mondo S."/>
            <person name="Nolan M."/>
            <person name="Ohm R."/>
            <person name="Pangilinan J."/>
            <person name="Park H.-J."/>
            <person name="Ramirez L."/>
            <person name="Alfaro M."/>
            <person name="Sun H."/>
            <person name="Tritt A."/>
            <person name="Yoshinaga Y."/>
            <person name="Zwiers L.-H."/>
            <person name="Turgeon B."/>
            <person name="Goodwin S."/>
            <person name="Spatafora J."/>
            <person name="Crous P."/>
            <person name="Grigoriev I."/>
        </authorList>
    </citation>
    <scope>NUCLEOTIDE SEQUENCE</scope>
    <source>
        <strain evidence="2">CBS 107.79</strain>
    </source>
</reference>
<dbReference type="EMBL" id="ML976673">
    <property type="protein sequence ID" value="KAF1974681.1"/>
    <property type="molecule type" value="Genomic_DNA"/>
</dbReference>
<dbReference type="PANTHER" id="PTHR37540">
    <property type="entry name" value="TRANSCRIPTION FACTOR (ACR-2), PUTATIVE-RELATED-RELATED"/>
    <property type="match status" value="1"/>
</dbReference>
<evidence type="ECO:0008006" key="4">
    <source>
        <dbReference type="Google" id="ProtNLM"/>
    </source>
</evidence>
<sequence>MDDQHDSKAGSRTRKPAKRPQQFMFIDSTGANGVNAKPDKNVRSFVMKSARSKKPWSTKQKEKSNSPSGGESHTQPDRIKLEGLSPTDGSSSWLHAAPSPNTWSTPTNPLPVSSRNGSFLSANNRSQPYITQSSSLCCLCDNPQCAGNLCTQPQASRQLANRDGFAVGFVADLDCLPVPTNRTTKNLLKNFVQKYSIDLVPLDPHQTASRATTNWISRGIMSATGAPFIYAIFTASSLYGLATGSGNPQDVLQHKISAISEINKQLNDSRTRVDDNNLAAVFMLLCIEEGAVSSLDSSDDADWAPLQRKAHLDGLKTMIQRRGGLSALGSNQCLQTFILLHTVAHAVSTFERPYATLMNSTGHIQQYDIPSFRSRPVSTRTLRLFQPFKLDHDLYNIISNIVVFVGDLNVWNDDPHCPVDPIEMQKHICLLQYRLFDWYKRGEEETTLVRNPIDQTLCLALTIFLVIAYNQNYTVMVHAASQRMQAALQQCLHLRYPWANASDLLMWTLTMGGLATRGSDDFAFFTRYSVAAFEAQGFARKTNPEEVLDRLRECLWLGKLDAKVKDMWQEMGICRGEDGAGSRASSEGLKSPERVRKEDIVGGLTNERFFGKGS</sequence>
<organism evidence="2 3">
    <name type="scientific">Bimuria novae-zelandiae CBS 107.79</name>
    <dbReference type="NCBI Taxonomy" id="1447943"/>
    <lineage>
        <taxon>Eukaryota</taxon>
        <taxon>Fungi</taxon>
        <taxon>Dikarya</taxon>
        <taxon>Ascomycota</taxon>
        <taxon>Pezizomycotina</taxon>
        <taxon>Dothideomycetes</taxon>
        <taxon>Pleosporomycetidae</taxon>
        <taxon>Pleosporales</taxon>
        <taxon>Massarineae</taxon>
        <taxon>Didymosphaeriaceae</taxon>
        <taxon>Bimuria</taxon>
    </lineage>
</organism>
<proteinExistence type="predicted"/>
<evidence type="ECO:0000313" key="2">
    <source>
        <dbReference type="EMBL" id="KAF1974681.1"/>
    </source>
</evidence>
<protein>
    <recommendedName>
        <fullName evidence="4">Transcription factor domain-containing protein</fullName>
    </recommendedName>
</protein>
<evidence type="ECO:0000313" key="3">
    <source>
        <dbReference type="Proteomes" id="UP000800036"/>
    </source>
</evidence>
<dbReference type="PANTHER" id="PTHR37540:SF5">
    <property type="entry name" value="TRANSCRIPTION FACTOR DOMAIN-CONTAINING PROTEIN"/>
    <property type="match status" value="1"/>
</dbReference>
<dbReference type="Proteomes" id="UP000800036">
    <property type="component" value="Unassembled WGS sequence"/>
</dbReference>
<dbReference type="OrthoDB" id="5386330at2759"/>
<gene>
    <name evidence="2" type="ORF">BU23DRAFT_88907</name>
</gene>
<keyword evidence="3" id="KW-1185">Reference proteome</keyword>